<comment type="caution">
    <text evidence="2">The sequence shown here is derived from an EMBL/GenBank/DDBJ whole genome shotgun (WGS) entry which is preliminary data.</text>
</comment>
<keyword evidence="1" id="KW-0812">Transmembrane</keyword>
<gene>
    <name evidence="2" type="ORF">F8B43_1042</name>
</gene>
<name>A0A833J8B5_9HYPH</name>
<dbReference type="InterPro" id="IPR018723">
    <property type="entry name" value="DUF2254_membrane"/>
</dbReference>
<feature type="transmembrane region" description="Helical" evidence="1">
    <location>
        <begin position="15"/>
        <end position="36"/>
    </location>
</feature>
<keyword evidence="1" id="KW-1133">Transmembrane helix</keyword>
<evidence type="ECO:0000313" key="3">
    <source>
        <dbReference type="Proteomes" id="UP000469949"/>
    </source>
</evidence>
<proteinExistence type="predicted"/>
<organism evidence="2 3">
    <name type="scientific">Methylorubrum populi</name>
    <dbReference type="NCBI Taxonomy" id="223967"/>
    <lineage>
        <taxon>Bacteria</taxon>
        <taxon>Pseudomonadati</taxon>
        <taxon>Pseudomonadota</taxon>
        <taxon>Alphaproteobacteria</taxon>
        <taxon>Hyphomicrobiales</taxon>
        <taxon>Methylobacteriaceae</taxon>
        <taxon>Methylorubrum</taxon>
    </lineage>
</organism>
<feature type="transmembrane region" description="Helical" evidence="1">
    <location>
        <begin position="56"/>
        <end position="79"/>
    </location>
</feature>
<dbReference type="Pfam" id="PF10011">
    <property type="entry name" value="DUF2254"/>
    <property type="match status" value="1"/>
</dbReference>
<keyword evidence="1" id="KW-0472">Membrane</keyword>
<evidence type="ECO:0008006" key="4">
    <source>
        <dbReference type="Google" id="ProtNLM"/>
    </source>
</evidence>
<feature type="transmembrane region" description="Helical" evidence="1">
    <location>
        <begin position="132"/>
        <end position="153"/>
    </location>
</feature>
<evidence type="ECO:0000313" key="2">
    <source>
        <dbReference type="EMBL" id="KAB7786688.1"/>
    </source>
</evidence>
<protein>
    <recommendedName>
        <fullName evidence="4">DUF2254 domain-containing protein</fullName>
    </recommendedName>
</protein>
<dbReference type="AlphaFoldDB" id="A0A833J8B5"/>
<dbReference type="EMBL" id="WEKV01000006">
    <property type="protein sequence ID" value="KAB7786688.1"/>
    <property type="molecule type" value="Genomic_DNA"/>
</dbReference>
<feature type="transmembrane region" description="Helical" evidence="1">
    <location>
        <begin position="99"/>
        <end position="120"/>
    </location>
</feature>
<dbReference type="RefSeq" id="WP_193316367.1">
    <property type="nucleotide sequence ID" value="NZ_WEKV01000006.1"/>
</dbReference>
<evidence type="ECO:0000256" key="1">
    <source>
        <dbReference type="SAM" id="Phobius"/>
    </source>
</evidence>
<sequence length="443" mass="47278">MPRWRWLMAQLTRRLWVRASLIGLMGILTAILAAVVDSHLPFTIPGTISADALDSILTVIASSMLTVTTFSLNVMVSAYGSATSNVTPRATTLLIEDRLTHTVLSTFLGSFLFGIVGLVVSKTGAYGEQGRSILFVVTITVIALIVIALLRWIDHLTRLGRVGQTTDRVEAAAREAIRARLRDPFLGGAPLRDPGRQIPAAAIPVTTEAIGYVQHIDMPALSALCEARDAEVYVAAVPGTFVYPHTPLARLRIRAGGEAGREEAEELCRAVGAVFSVGSERSFDQDPRFGLAVMSEIGSRALSPATNDPGTAIDVLGRSTRLLCLWARGCDAGAGGGESEAPKYPRVHVPPLDTADLVEDAFMLMARDGAGLIEVQLRLQKGLAALSRMGDDALTAAARQQSRMALERAEAALALDADRNRLRDLVRALDSDDAPIEAPGGRA</sequence>
<reference evidence="2 3" key="1">
    <citation type="submission" date="2019-10" db="EMBL/GenBank/DDBJ databases">
        <title>Draft Genome Sequence of the Caffeine Degrading Methylotroph Methylorubrum populi PINKEL.</title>
        <authorList>
            <person name="Dawson S.C."/>
            <person name="Zhang X."/>
            <person name="Wright M.E."/>
            <person name="Sharma G."/>
            <person name="Langner J.T."/>
            <person name="Ditty J.L."/>
            <person name="Subuyuj G.A."/>
        </authorList>
    </citation>
    <scope>NUCLEOTIDE SEQUENCE [LARGE SCALE GENOMIC DNA]</scope>
    <source>
        <strain evidence="2 3">Pinkel</strain>
    </source>
</reference>
<dbReference type="Proteomes" id="UP000469949">
    <property type="component" value="Unassembled WGS sequence"/>
</dbReference>
<accession>A0A833J8B5</accession>